<evidence type="ECO:0000313" key="10">
    <source>
        <dbReference type="Proteomes" id="UP000184480"/>
    </source>
</evidence>
<keyword evidence="5 7" id="KW-0378">Hydrolase</keyword>
<dbReference type="GO" id="GO:0016020">
    <property type="term" value="C:membrane"/>
    <property type="evidence" value="ECO:0007669"/>
    <property type="project" value="UniProtKB-SubCell"/>
</dbReference>
<feature type="transmembrane region" description="Helical" evidence="7">
    <location>
        <begin position="30"/>
        <end position="57"/>
    </location>
</feature>
<dbReference type="InterPro" id="IPR000223">
    <property type="entry name" value="Pept_S26A_signal_pept_1"/>
</dbReference>
<dbReference type="RefSeq" id="WP_062178427.1">
    <property type="nucleotide sequence ID" value="NZ_BBXL01000005.1"/>
</dbReference>
<dbReference type="PANTHER" id="PTHR43390:SF1">
    <property type="entry name" value="CHLOROPLAST PROCESSING PEPTIDASE"/>
    <property type="match status" value="1"/>
</dbReference>
<dbReference type="EMBL" id="FQUC01000018">
    <property type="protein sequence ID" value="SHG21953.1"/>
    <property type="molecule type" value="Genomic_DNA"/>
</dbReference>
<dbReference type="GO" id="GO:0004252">
    <property type="term" value="F:serine-type endopeptidase activity"/>
    <property type="evidence" value="ECO:0007669"/>
    <property type="project" value="InterPro"/>
</dbReference>
<dbReference type="PROSITE" id="PS00761">
    <property type="entry name" value="SPASE_I_3"/>
    <property type="match status" value="1"/>
</dbReference>
<feature type="active site" evidence="6">
    <location>
        <position position="112"/>
    </location>
</feature>
<feature type="active site" evidence="6">
    <location>
        <position position="235"/>
    </location>
</feature>
<sequence>MESNNQSGSVKKKSFGERLKSAPRAKWIKFIIMAVLTIAFVIWTGYVGVLIVIPLFFDSYILKYIPWGFWKTSGNSALRKVMEWVDAIGFALVAVYVINTFFFQNYQIPSSSLEKSLLVGDFLFVSKMSYGTRSPMTPLSFPLAQHTLPILNCKSYIDKPQIKYQRFAGFGSIERGDIVVFNFPAGDTVAINQQAADYYSLCRMNPQGRTGVWSDKSAYGDIVYRPVDRRENYVKRCMGLPGETIELRDDDVYINGQKVADPENMQLNYYVQTDGTQISETVFNDLGISMDDYAVMDQTGRYIPYYFDPMQEMRNANPLLNKGIADDMKFTADSLQLTQMGFAAKGKNFGIVYSLPLTKKMVAELNAKPFILKVFKQKERIEKRQFPDGTLIDFPFYYPITYPTGWSRDAYGPLWIPKKGATITFDKDVEYKVAAYERVIKNYEGNDFTFRDGKVYINGKQADSYTFTMDYYFMMGDNRHNSADSRSWGFVPENHIVGQPMFVWLSLDKDKGWFSGKIRWNRIFTSAKKK</sequence>
<evidence type="ECO:0000256" key="2">
    <source>
        <dbReference type="ARBA" id="ARBA00009370"/>
    </source>
</evidence>
<reference evidence="10" key="1">
    <citation type="submission" date="2016-11" db="EMBL/GenBank/DDBJ databases">
        <authorList>
            <person name="Varghese N."/>
            <person name="Submissions S."/>
        </authorList>
    </citation>
    <scope>NUCLEOTIDE SEQUENCE [LARGE SCALE GENOMIC DNA]</scope>
    <source>
        <strain evidence="10">DSM 27370</strain>
    </source>
</reference>
<name>A0A1M5I1Q7_9BACT</name>
<comment type="subcellular location">
    <subcellularLocation>
        <location evidence="7">Membrane</location>
        <topology evidence="7">Single-pass type II membrane protein</topology>
    </subcellularLocation>
</comment>
<dbReference type="GO" id="GO:0009003">
    <property type="term" value="F:signal peptidase activity"/>
    <property type="evidence" value="ECO:0007669"/>
    <property type="project" value="UniProtKB-EC"/>
</dbReference>
<evidence type="ECO:0000256" key="6">
    <source>
        <dbReference type="PIRSR" id="PIRSR600223-1"/>
    </source>
</evidence>
<feature type="transmembrane region" description="Helical" evidence="7">
    <location>
        <begin position="84"/>
        <end position="103"/>
    </location>
</feature>
<proteinExistence type="inferred from homology"/>
<evidence type="ECO:0000256" key="7">
    <source>
        <dbReference type="RuleBase" id="RU362042"/>
    </source>
</evidence>
<evidence type="ECO:0000256" key="3">
    <source>
        <dbReference type="ARBA" id="ARBA00013208"/>
    </source>
</evidence>
<comment type="catalytic activity">
    <reaction evidence="1 7">
        <text>Cleavage of hydrophobic, N-terminal signal or leader sequences from secreted and periplasmic proteins.</text>
        <dbReference type="EC" id="3.4.21.89"/>
    </reaction>
</comment>
<feature type="domain" description="Peptidase S26" evidence="8">
    <location>
        <begin position="470"/>
        <end position="504"/>
    </location>
</feature>
<dbReference type="EC" id="3.4.21.89" evidence="3 7"/>
<keyword evidence="7" id="KW-0812">Transmembrane</keyword>
<dbReference type="NCBIfam" id="TIGR02227">
    <property type="entry name" value="sigpep_I_bact"/>
    <property type="match status" value="1"/>
</dbReference>
<dbReference type="PRINTS" id="PR00727">
    <property type="entry name" value="LEADERPTASE"/>
</dbReference>
<keyword evidence="7" id="KW-0472">Membrane</keyword>
<keyword evidence="10" id="KW-1185">Reference proteome</keyword>
<dbReference type="GO" id="GO:0006465">
    <property type="term" value="P:signal peptide processing"/>
    <property type="evidence" value="ECO:0007669"/>
    <property type="project" value="InterPro"/>
</dbReference>
<dbReference type="Pfam" id="PF10502">
    <property type="entry name" value="Peptidase_S26"/>
    <property type="match status" value="2"/>
</dbReference>
<dbReference type="AlphaFoldDB" id="A0A1M5I1Q7"/>
<evidence type="ECO:0000259" key="8">
    <source>
        <dbReference type="Pfam" id="PF10502"/>
    </source>
</evidence>
<dbReference type="OrthoDB" id="9802919at2"/>
<keyword evidence="7" id="KW-1133">Transmembrane helix</keyword>
<dbReference type="InterPro" id="IPR036286">
    <property type="entry name" value="LexA/Signal_pep-like_sf"/>
</dbReference>
<evidence type="ECO:0000256" key="5">
    <source>
        <dbReference type="ARBA" id="ARBA00022801"/>
    </source>
</evidence>
<dbReference type="Proteomes" id="UP000184480">
    <property type="component" value="Unassembled WGS sequence"/>
</dbReference>
<comment type="caution">
    <text evidence="7">Lacks conserved residue(s) required for the propagation of feature annotation.</text>
</comment>
<dbReference type="STRING" id="1346286.SAMN05444362_1182"/>
<dbReference type="InterPro" id="IPR019758">
    <property type="entry name" value="Pept_S26A_signal_pept_1_CS"/>
</dbReference>
<keyword evidence="7" id="KW-0645">Protease</keyword>
<organism evidence="9 10">
    <name type="scientific">Dysgonomonas macrotermitis</name>
    <dbReference type="NCBI Taxonomy" id="1346286"/>
    <lineage>
        <taxon>Bacteria</taxon>
        <taxon>Pseudomonadati</taxon>
        <taxon>Bacteroidota</taxon>
        <taxon>Bacteroidia</taxon>
        <taxon>Bacteroidales</taxon>
        <taxon>Dysgonomonadaceae</taxon>
        <taxon>Dysgonomonas</taxon>
    </lineage>
</organism>
<dbReference type="Gene3D" id="2.10.109.10">
    <property type="entry name" value="Umud Fragment, subunit A"/>
    <property type="match status" value="2"/>
</dbReference>
<evidence type="ECO:0000256" key="1">
    <source>
        <dbReference type="ARBA" id="ARBA00000677"/>
    </source>
</evidence>
<gene>
    <name evidence="9" type="ORF">SAMN05444362_1182</name>
</gene>
<feature type="domain" description="Peptidase S26" evidence="8">
    <location>
        <begin position="82"/>
        <end position="297"/>
    </location>
</feature>
<dbReference type="SUPFAM" id="SSF51306">
    <property type="entry name" value="LexA/Signal peptidase"/>
    <property type="match status" value="2"/>
</dbReference>
<accession>A0A1M5I1Q7</accession>
<protein>
    <recommendedName>
        <fullName evidence="4 7">Signal peptidase I</fullName>
        <ecNumber evidence="3 7">3.4.21.89</ecNumber>
    </recommendedName>
</protein>
<evidence type="ECO:0000256" key="4">
    <source>
        <dbReference type="ARBA" id="ARBA00019232"/>
    </source>
</evidence>
<comment type="similarity">
    <text evidence="2 7">Belongs to the peptidase S26 family.</text>
</comment>
<dbReference type="PANTHER" id="PTHR43390">
    <property type="entry name" value="SIGNAL PEPTIDASE I"/>
    <property type="match status" value="1"/>
</dbReference>
<dbReference type="InterPro" id="IPR019533">
    <property type="entry name" value="Peptidase_S26"/>
</dbReference>
<evidence type="ECO:0000313" key="9">
    <source>
        <dbReference type="EMBL" id="SHG21953.1"/>
    </source>
</evidence>
<dbReference type="CDD" id="cd06530">
    <property type="entry name" value="S26_SPase_I"/>
    <property type="match status" value="2"/>
</dbReference>